<dbReference type="EMBL" id="BGZK01000070">
    <property type="protein sequence ID" value="GBP15300.1"/>
    <property type="molecule type" value="Genomic_DNA"/>
</dbReference>
<dbReference type="AlphaFoldDB" id="A0A4C1TNB3"/>
<feature type="region of interest" description="Disordered" evidence="1">
    <location>
        <begin position="1"/>
        <end position="28"/>
    </location>
</feature>
<accession>A0A4C1TNB3</accession>
<reference evidence="2 3" key="1">
    <citation type="journal article" date="2019" name="Commun. Biol.">
        <title>The bagworm genome reveals a unique fibroin gene that provides high tensile strength.</title>
        <authorList>
            <person name="Kono N."/>
            <person name="Nakamura H."/>
            <person name="Ohtoshi R."/>
            <person name="Tomita M."/>
            <person name="Numata K."/>
            <person name="Arakawa K."/>
        </authorList>
    </citation>
    <scope>NUCLEOTIDE SEQUENCE [LARGE SCALE GENOMIC DNA]</scope>
</reference>
<organism evidence="2 3">
    <name type="scientific">Eumeta variegata</name>
    <name type="common">Bagworm moth</name>
    <name type="synonym">Eumeta japonica</name>
    <dbReference type="NCBI Taxonomy" id="151549"/>
    <lineage>
        <taxon>Eukaryota</taxon>
        <taxon>Metazoa</taxon>
        <taxon>Ecdysozoa</taxon>
        <taxon>Arthropoda</taxon>
        <taxon>Hexapoda</taxon>
        <taxon>Insecta</taxon>
        <taxon>Pterygota</taxon>
        <taxon>Neoptera</taxon>
        <taxon>Endopterygota</taxon>
        <taxon>Lepidoptera</taxon>
        <taxon>Glossata</taxon>
        <taxon>Ditrysia</taxon>
        <taxon>Tineoidea</taxon>
        <taxon>Psychidae</taxon>
        <taxon>Oiketicinae</taxon>
        <taxon>Eumeta</taxon>
    </lineage>
</organism>
<proteinExistence type="predicted"/>
<feature type="compositionally biased region" description="Basic and acidic residues" evidence="1">
    <location>
        <begin position="1"/>
        <end position="11"/>
    </location>
</feature>
<evidence type="ECO:0000256" key="1">
    <source>
        <dbReference type="SAM" id="MobiDB-lite"/>
    </source>
</evidence>
<keyword evidence="3" id="KW-1185">Reference proteome</keyword>
<evidence type="ECO:0000313" key="2">
    <source>
        <dbReference type="EMBL" id="GBP15300.1"/>
    </source>
</evidence>
<sequence>MSRRASREAIARRAQAAHGTFPERGPERNSLPYVVRSAGRCSEGSYDVIDTAPVAILTAIFSRVEWNVMQSPSRAAPR</sequence>
<comment type="caution">
    <text evidence="2">The sequence shown here is derived from an EMBL/GenBank/DDBJ whole genome shotgun (WGS) entry which is preliminary data.</text>
</comment>
<gene>
    <name evidence="2" type="ORF">EVAR_92291_1</name>
</gene>
<dbReference type="Proteomes" id="UP000299102">
    <property type="component" value="Unassembled WGS sequence"/>
</dbReference>
<protein>
    <submittedName>
        <fullName evidence="2">Uncharacterized protein</fullName>
    </submittedName>
</protein>
<name>A0A4C1TNB3_EUMVA</name>
<evidence type="ECO:0000313" key="3">
    <source>
        <dbReference type="Proteomes" id="UP000299102"/>
    </source>
</evidence>